<accession>A0A3S2YZH3</accession>
<protein>
    <submittedName>
        <fullName evidence="2">NAD-dependent epimerase/dehydratase family protein</fullName>
    </submittedName>
</protein>
<dbReference type="InterPro" id="IPR016040">
    <property type="entry name" value="NAD(P)-bd_dom"/>
</dbReference>
<dbReference type="Pfam" id="PF13460">
    <property type="entry name" value="NAD_binding_10"/>
    <property type="match status" value="1"/>
</dbReference>
<dbReference type="PANTHER" id="PTHR43162">
    <property type="match status" value="1"/>
</dbReference>
<proteinExistence type="predicted"/>
<dbReference type="OrthoDB" id="116343at2"/>
<organism evidence="2 3">
    <name type="scientific">Streptomyces antnestii</name>
    <dbReference type="NCBI Taxonomy" id="2494256"/>
    <lineage>
        <taxon>Bacteria</taxon>
        <taxon>Bacillati</taxon>
        <taxon>Actinomycetota</taxon>
        <taxon>Actinomycetes</taxon>
        <taxon>Kitasatosporales</taxon>
        <taxon>Streptomycetaceae</taxon>
        <taxon>Streptomyces</taxon>
    </lineage>
</organism>
<dbReference type="Proteomes" id="UP000283128">
    <property type="component" value="Unassembled WGS sequence"/>
</dbReference>
<sequence>MPVILVTGATGNVGRNLVQELIDAGEKVRALTRDPATSALPDGVETVAGDLSRPETLATALRGVDRAFLFPVLGALDGFLTAAKEAGTRHIVLLSSDSVTFSPPGWIGEKHLACEQAVIDSGMSWTFVRPTVFMANDLGWAHQITHGGTVRGAYGAAAMAPVDERDIAAVAAHALRTPRPGTTYELTGPQALSQTDRVRVIGEVLGLPARFLQVPREDVRRQLTGHMPPPAADFLLDQLAAQAQPTPVLPTIEQVTGRPAHTYAEWVAHRAADFGGGQRAEARVHLS</sequence>
<name>A0A3S2YZH3_9ACTN</name>
<reference evidence="2 3" key="1">
    <citation type="submission" date="2019-01" db="EMBL/GenBank/DDBJ databases">
        <title>Genome sequences of Streptomyces and Rhizobium isolates collected from root and soil.</title>
        <authorList>
            <person name="Chhettri S."/>
            <person name="Sevigny J.L."/>
            <person name="Sen A."/>
            <person name="Ennis N."/>
            <person name="Tisa L."/>
        </authorList>
    </citation>
    <scope>NUCLEOTIDE SEQUENCE [LARGE SCALE GENOMIC DNA]</scope>
    <source>
        <strain evidence="2 3">San01</strain>
    </source>
</reference>
<feature type="domain" description="NAD(P)-binding" evidence="1">
    <location>
        <begin position="8"/>
        <end position="178"/>
    </location>
</feature>
<dbReference type="InterPro" id="IPR036291">
    <property type="entry name" value="NAD(P)-bd_dom_sf"/>
</dbReference>
<keyword evidence="3" id="KW-1185">Reference proteome</keyword>
<evidence type="ECO:0000313" key="2">
    <source>
        <dbReference type="EMBL" id="RVU22951.1"/>
    </source>
</evidence>
<evidence type="ECO:0000313" key="3">
    <source>
        <dbReference type="Proteomes" id="UP000283128"/>
    </source>
</evidence>
<dbReference type="SUPFAM" id="SSF51735">
    <property type="entry name" value="NAD(P)-binding Rossmann-fold domains"/>
    <property type="match status" value="1"/>
</dbReference>
<dbReference type="AlphaFoldDB" id="A0A3S2YZH3"/>
<dbReference type="InterPro" id="IPR051604">
    <property type="entry name" value="Ergot_Alk_Oxidoreductase"/>
</dbReference>
<evidence type="ECO:0000259" key="1">
    <source>
        <dbReference type="Pfam" id="PF13460"/>
    </source>
</evidence>
<dbReference type="Gene3D" id="3.90.25.10">
    <property type="entry name" value="UDP-galactose 4-epimerase, domain 1"/>
    <property type="match status" value="1"/>
</dbReference>
<gene>
    <name evidence="2" type="ORF">EOT10_21025</name>
</gene>
<dbReference type="PANTHER" id="PTHR43162:SF1">
    <property type="entry name" value="PRESTALK A DIFFERENTIATION PROTEIN A"/>
    <property type="match status" value="1"/>
</dbReference>
<comment type="caution">
    <text evidence="2">The sequence shown here is derived from an EMBL/GenBank/DDBJ whole genome shotgun (WGS) entry which is preliminary data.</text>
</comment>
<dbReference type="Gene3D" id="3.40.50.720">
    <property type="entry name" value="NAD(P)-binding Rossmann-like Domain"/>
    <property type="match status" value="1"/>
</dbReference>
<dbReference type="EMBL" id="RZYA01000009">
    <property type="protein sequence ID" value="RVU22951.1"/>
    <property type="molecule type" value="Genomic_DNA"/>
</dbReference>